<gene>
    <name evidence="3" type="ORF">ACFOZY_00690</name>
</gene>
<reference evidence="4" key="1">
    <citation type="journal article" date="2019" name="Int. J. Syst. Evol. Microbiol.">
        <title>The Global Catalogue of Microorganisms (GCM) 10K type strain sequencing project: providing services to taxonomists for standard genome sequencing and annotation.</title>
        <authorList>
            <consortium name="The Broad Institute Genomics Platform"/>
            <consortium name="The Broad Institute Genome Sequencing Center for Infectious Disease"/>
            <person name="Wu L."/>
            <person name="Ma J."/>
        </authorList>
    </citation>
    <scope>NUCLEOTIDE SEQUENCE [LARGE SCALE GENOMIC DNA]</scope>
    <source>
        <strain evidence="4">CCUG 59778</strain>
    </source>
</reference>
<evidence type="ECO:0000256" key="2">
    <source>
        <dbReference type="SAM" id="Phobius"/>
    </source>
</evidence>
<evidence type="ECO:0000256" key="1">
    <source>
        <dbReference type="SAM" id="MobiDB-lite"/>
    </source>
</evidence>
<dbReference type="RefSeq" id="WP_378151173.1">
    <property type="nucleotide sequence ID" value="NZ_JBHSEC010000001.1"/>
</dbReference>
<feature type="region of interest" description="Disordered" evidence="1">
    <location>
        <begin position="1"/>
        <end position="33"/>
    </location>
</feature>
<dbReference type="EMBL" id="JBHSEC010000001">
    <property type="protein sequence ID" value="MFC4408942.1"/>
    <property type="molecule type" value="Genomic_DNA"/>
</dbReference>
<name>A0ABV8X2R6_9LACT</name>
<keyword evidence="2" id="KW-0812">Transmembrane</keyword>
<comment type="caution">
    <text evidence="3">The sequence shown here is derived from an EMBL/GenBank/DDBJ whole genome shotgun (WGS) entry which is preliminary data.</text>
</comment>
<accession>A0ABV8X2R6</accession>
<feature type="transmembrane region" description="Helical" evidence="2">
    <location>
        <begin position="38"/>
        <end position="57"/>
    </location>
</feature>
<protein>
    <submittedName>
        <fullName evidence="3">Uncharacterized protein</fullName>
    </submittedName>
</protein>
<evidence type="ECO:0000313" key="3">
    <source>
        <dbReference type="EMBL" id="MFC4408942.1"/>
    </source>
</evidence>
<dbReference type="Proteomes" id="UP001595817">
    <property type="component" value="Unassembled WGS sequence"/>
</dbReference>
<feature type="compositionally biased region" description="Basic and acidic residues" evidence="1">
    <location>
        <begin position="1"/>
        <end position="15"/>
    </location>
</feature>
<sequence>MSEKQRDELKYKEQRNNPGGALNNAWSQAHTGSPGRGCLLNSVSLAIVVVLLLIVRACTN</sequence>
<organism evidence="3 4">
    <name type="scientific">Chungangia koreensis</name>
    <dbReference type="NCBI Taxonomy" id="752657"/>
    <lineage>
        <taxon>Bacteria</taxon>
        <taxon>Bacillati</taxon>
        <taxon>Bacillota</taxon>
        <taxon>Bacilli</taxon>
        <taxon>Lactobacillales</taxon>
        <taxon>Chungangia</taxon>
    </lineage>
</organism>
<evidence type="ECO:0000313" key="4">
    <source>
        <dbReference type="Proteomes" id="UP001595817"/>
    </source>
</evidence>
<keyword evidence="2" id="KW-1133">Transmembrane helix</keyword>
<keyword evidence="4" id="KW-1185">Reference proteome</keyword>
<proteinExistence type="predicted"/>
<keyword evidence="2" id="KW-0472">Membrane</keyword>